<comment type="caution">
    <text evidence="9">The sequence shown here is derived from an EMBL/GenBank/DDBJ whole genome shotgun (WGS) entry which is preliminary data.</text>
</comment>
<feature type="region of interest" description="Disordered" evidence="7">
    <location>
        <begin position="867"/>
        <end position="917"/>
    </location>
</feature>
<accession>A0A0L0P6V7</accession>
<dbReference type="CDD" id="cd14003">
    <property type="entry name" value="STKc_AMPK-like"/>
    <property type="match status" value="1"/>
</dbReference>
<dbReference type="EC" id="2.7.11.1" evidence="1"/>
<keyword evidence="3 6" id="KW-0067">ATP-binding</keyword>
<dbReference type="VEuPathDB" id="FungiDB:B9J08_003726"/>
<dbReference type="VEuPathDB" id="FungiDB:CJI96_0002259"/>
<dbReference type="VEuPathDB" id="FungiDB:QG37_00916"/>
<dbReference type="PROSITE" id="PS00108">
    <property type="entry name" value="PROTEIN_KINASE_ST"/>
    <property type="match status" value="1"/>
</dbReference>
<feature type="compositionally biased region" description="Basic and acidic residues" evidence="7">
    <location>
        <begin position="529"/>
        <end position="543"/>
    </location>
</feature>
<dbReference type="PANTHER" id="PTHR24346:SF110">
    <property type="entry name" value="NON-SPECIFIC SERINE_THREONINE PROTEIN KINASE"/>
    <property type="match status" value="1"/>
</dbReference>
<dbReference type="SUPFAM" id="SSF56112">
    <property type="entry name" value="Protein kinase-like (PK-like)"/>
    <property type="match status" value="1"/>
</dbReference>
<dbReference type="PANTHER" id="PTHR24346">
    <property type="entry name" value="MAP/MICROTUBULE AFFINITY-REGULATING KINASE"/>
    <property type="match status" value="1"/>
</dbReference>
<dbReference type="EMBL" id="LGST01000007">
    <property type="protein sequence ID" value="KNE01980.1"/>
    <property type="molecule type" value="Genomic_DNA"/>
</dbReference>
<evidence type="ECO:0000256" key="2">
    <source>
        <dbReference type="ARBA" id="ARBA00022741"/>
    </source>
</evidence>
<feature type="compositionally biased region" description="Polar residues" evidence="7">
    <location>
        <begin position="738"/>
        <end position="759"/>
    </location>
</feature>
<evidence type="ECO:0000313" key="9">
    <source>
        <dbReference type="EMBL" id="KNE01980.1"/>
    </source>
</evidence>
<feature type="compositionally biased region" description="Polar residues" evidence="7">
    <location>
        <begin position="876"/>
        <end position="887"/>
    </location>
</feature>
<reference evidence="10" key="1">
    <citation type="journal article" date="2015" name="BMC Genomics">
        <title>Draft genome of a commonly misdiagnosed multidrug resistant pathogen Candida auris.</title>
        <authorList>
            <person name="Chatterjee S."/>
            <person name="Alampalli S.V."/>
            <person name="Nageshan R.K."/>
            <person name="Chettiar S.T."/>
            <person name="Joshi S."/>
            <person name="Tatu U.S."/>
        </authorList>
    </citation>
    <scope>NUCLEOTIDE SEQUENCE [LARGE SCALE GENOMIC DNA]</scope>
    <source>
        <strain evidence="10">6684</strain>
    </source>
</reference>
<dbReference type="GO" id="GO:0030447">
    <property type="term" value="P:filamentous growth"/>
    <property type="evidence" value="ECO:0007669"/>
    <property type="project" value="UniProtKB-ARBA"/>
</dbReference>
<feature type="compositionally biased region" description="Polar residues" evidence="7">
    <location>
        <begin position="620"/>
        <end position="633"/>
    </location>
</feature>
<feature type="region of interest" description="Disordered" evidence="7">
    <location>
        <begin position="715"/>
        <end position="851"/>
    </location>
</feature>
<evidence type="ECO:0000256" key="4">
    <source>
        <dbReference type="ARBA" id="ARBA00047899"/>
    </source>
</evidence>
<dbReference type="InterPro" id="IPR008271">
    <property type="entry name" value="Ser/Thr_kinase_AS"/>
</dbReference>
<feature type="binding site" evidence="6">
    <location>
        <position position="68"/>
    </location>
    <ligand>
        <name>ATP</name>
        <dbReference type="ChEBI" id="CHEBI:30616"/>
    </ligand>
</feature>
<evidence type="ECO:0000313" key="10">
    <source>
        <dbReference type="Proteomes" id="UP000037122"/>
    </source>
</evidence>
<dbReference type="VEuPathDB" id="FungiDB:CJI97_003800"/>
<comment type="catalytic activity">
    <reaction evidence="5">
        <text>L-seryl-[protein] + ATP = O-phospho-L-seryl-[protein] + ADP + H(+)</text>
        <dbReference type="Rhea" id="RHEA:17989"/>
        <dbReference type="Rhea" id="RHEA-COMP:9863"/>
        <dbReference type="Rhea" id="RHEA-COMP:11604"/>
        <dbReference type="ChEBI" id="CHEBI:15378"/>
        <dbReference type="ChEBI" id="CHEBI:29999"/>
        <dbReference type="ChEBI" id="CHEBI:30616"/>
        <dbReference type="ChEBI" id="CHEBI:83421"/>
        <dbReference type="ChEBI" id="CHEBI:456216"/>
        <dbReference type="EC" id="2.7.11.1"/>
    </reaction>
</comment>
<organism evidence="9 10">
    <name type="scientific">Candidozyma auris</name>
    <name type="common">Yeast</name>
    <name type="synonym">Candida auris</name>
    <dbReference type="NCBI Taxonomy" id="498019"/>
    <lineage>
        <taxon>Eukaryota</taxon>
        <taxon>Fungi</taxon>
        <taxon>Dikarya</taxon>
        <taxon>Ascomycota</taxon>
        <taxon>Saccharomycotina</taxon>
        <taxon>Pichiomycetes</taxon>
        <taxon>Metschnikowiaceae</taxon>
        <taxon>Candidozyma</taxon>
    </lineage>
</organism>
<feature type="region of interest" description="Disordered" evidence="7">
    <location>
        <begin position="419"/>
        <end position="439"/>
    </location>
</feature>
<dbReference type="GO" id="GO:0004674">
    <property type="term" value="F:protein serine/threonine kinase activity"/>
    <property type="evidence" value="ECO:0007669"/>
    <property type="project" value="UniProtKB-EC"/>
</dbReference>
<dbReference type="Pfam" id="PF00069">
    <property type="entry name" value="Pkinase"/>
    <property type="match status" value="1"/>
</dbReference>
<protein>
    <recommendedName>
        <fullName evidence="1">non-specific serine/threonine protein kinase</fullName>
        <ecNumber evidence="1">2.7.11.1</ecNumber>
    </recommendedName>
</protein>
<feature type="region of interest" description="Disordered" evidence="7">
    <location>
        <begin position="458"/>
        <end position="491"/>
    </location>
</feature>
<feature type="region of interest" description="Disordered" evidence="7">
    <location>
        <begin position="528"/>
        <end position="552"/>
    </location>
</feature>
<feature type="compositionally biased region" description="Basic residues" evidence="7">
    <location>
        <begin position="388"/>
        <end position="397"/>
    </location>
</feature>
<dbReference type="PROSITE" id="PS50011">
    <property type="entry name" value="PROTEIN_KINASE_DOM"/>
    <property type="match status" value="1"/>
</dbReference>
<feature type="region of interest" description="Disordered" evidence="7">
    <location>
        <begin position="381"/>
        <end position="407"/>
    </location>
</feature>
<dbReference type="AlphaFoldDB" id="A0A0L0P6V7"/>
<dbReference type="FunFam" id="1.10.510.10:FF:000571">
    <property type="entry name" value="Maternal embryonic leucine zipper kinase"/>
    <property type="match status" value="1"/>
</dbReference>
<dbReference type="InterPro" id="IPR000719">
    <property type="entry name" value="Prot_kinase_dom"/>
</dbReference>
<evidence type="ECO:0000256" key="5">
    <source>
        <dbReference type="ARBA" id="ARBA00048679"/>
    </source>
</evidence>
<comment type="catalytic activity">
    <reaction evidence="4">
        <text>L-threonyl-[protein] + ATP = O-phospho-L-threonyl-[protein] + ADP + H(+)</text>
        <dbReference type="Rhea" id="RHEA:46608"/>
        <dbReference type="Rhea" id="RHEA-COMP:11060"/>
        <dbReference type="Rhea" id="RHEA-COMP:11605"/>
        <dbReference type="ChEBI" id="CHEBI:15378"/>
        <dbReference type="ChEBI" id="CHEBI:30013"/>
        <dbReference type="ChEBI" id="CHEBI:30616"/>
        <dbReference type="ChEBI" id="CHEBI:61977"/>
        <dbReference type="ChEBI" id="CHEBI:456216"/>
        <dbReference type="EC" id="2.7.11.1"/>
    </reaction>
</comment>
<dbReference type="PROSITE" id="PS00107">
    <property type="entry name" value="PROTEIN_KINASE_ATP"/>
    <property type="match status" value="1"/>
</dbReference>
<dbReference type="InterPro" id="IPR011009">
    <property type="entry name" value="Kinase-like_dom_sf"/>
</dbReference>
<sequence>MSTVPSRAYENNSTAQLAAQFNEFYLAITSPVVSQIGNYKIVEEIGEGAFGKVYLAQHVLLNAKVVLKCGLIDDPNIVREIYYHQQLKHKNIVKLYEVIKTEQHIWMALEYCEGGELFYYIYEQRRLDIGVCRLLFYQIVQGIKYVHSLNLSHRDLKLENILLADKKRLIIKLTDFGFVREFNPYKRLLLSTVCGTTAYMAPEMLKTEKYSGFAVDTWSMGVILYAMVYGVLPFDDDDDMKMKIKIMNEDPVLRTDNVDPEVVELIRKMLLKDPALRPSILEILNSPFLIDLTNEYLEKRNSSINDTESIISINQHYKENKVPFQTRIERDLLKKLEKLNIDTDALQALVIQGHTNTLTAFYELGLTREFKKKKYKHKRRRYYEAKRQIKRSRKRVRSALSLADQNSGTQPLEKIISSLSITSKQPSENQPATSRKSAEEYRKLSTRASFNKRLSGLQLDSLGTQPPQTPVLPGAEFSHNSESSTNFGRQVSFIPDDRSTFSYQPTIDQQTGKGKKILGKLQFWKKARKDQGKVDEATSRNEYSDGENGVSEIHLGSKQDNAAERILAASKKSASPLRSVENNPAPLVVNGGVRISGPEELPNPPEIRDAKELGHHRESSNQTANTNNTGTSHMSDHLDRTNNSIVHESLLSSGRRQRPESVVSQISQFSQLSQTYPMSESELEMLDGTDMDEDFYDDDAIYELSINTSQQDLLHNKHSSTSMAQSNSNALRKKRPSTSRMASDTLILTTSTQATGQQSRNKKHSLSQVSSNSSEDSESRSKIHDYGANADQRPVSPRQKIGFPRNGTHPSLRGPRQPNYGKAAPSPNVQTPTPVQPIPGNGMNRSPSPPIFKKFNTMSGVVKPVKNVFDPKKNDSGNQKWTMNGDMSDSRWRHDSATPSRIYERQAIITEEEEEDE</sequence>
<feature type="compositionally biased region" description="Polar residues" evidence="7">
    <location>
        <begin position="478"/>
        <end position="489"/>
    </location>
</feature>
<dbReference type="InterPro" id="IPR017441">
    <property type="entry name" value="Protein_kinase_ATP_BS"/>
</dbReference>
<dbReference type="VEuPathDB" id="FungiDB:CJJ07_002602"/>
<dbReference type="GO" id="GO:0005737">
    <property type="term" value="C:cytoplasm"/>
    <property type="evidence" value="ECO:0007669"/>
    <property type="project" value="TreeGrafter"/>
</dbReference>
<evidence type="ECO:0000256" key="6">
    <source>
        <dbReference type="PROSITE-ProRule" id="PRU10141"/>
    </source>
</evidence>
<feature type="compositionally biased region" description="Polar residues" evidence="7">
    <location>
        <begin position="419"/>
        <end position="435"/>
    </location>
</feature>
<evidence type="ECO:0000256" key="3">
    <source>
        <dbReference type="ARBA" id="ARBA00022840"/>
    </source>
</evidence>
<gene>
    <name evidence="9" type="ORF">QG37_00916</name>
</gene>
<evidence type="ECO:0000256" key="7">
    <source>
        <dbReference type="SAM" id="MobiDB-lite"/>
    </source>
</evidence>
<keyword evidence="2 6" id="KW-0547">Nucleotide-binding</keyword>
<dbReference type="Gene3D" id="1.10.510.10">
    <property type="entry name" value="Transferase(Phosphotransferase) domain 1"/>
    <property type="match status" value="1"/>
</dbReference>
<dbReference type="SMART" id="SM00220">
    <property type="entry name" value="S_TKc"/>
    <property type="match status" value="1"/>
</dbReference>
<proteinExistence type="predicted"/>
<feature type="region of interest" description="Disordered" evidence="7">
    <location>
        <begin position="614"/>
        <end position="638"/>
    </location>
</feature>
<name>A0A0L0P6V7_CANAR</name>
<dbReference type="Proteomes" id="UP000037122">
    <property type="component" value="Unassembled WGS sequence"/>
</dbReference>
<evidence type="ECO:0000259" key="8">
    <source>
        <dbReference type="PROSITE" id="PS50011"/>
    </source>
</evidence>
<dbReference type="GO" id="GO:0035556">
    <property type="term" value="P:intracellular signal transduction"/>
    <property type="evidence" value="ECO:0007669"/>
    <property type="project" value="TreeGrafter"/>
</dbReference>
<evidence type="ECO:0000256" key="1">
    <source>
        <dbReference type="ARBA" id="ARBA00012513"/>
    </source>
</evidence>
<feature type="domain" description="Protein kinase" evidence="8">
    <location>
        <begin position="39"/>
        <end position="289"/>
    </location>
</feature>
<feature type="compositionally biased region" description="Polar residues" evidence="7">
    <location>
        <begin position="715"/>
        <end position="730"/>
    </location>
</feature>
<dbReference type="VEuPathDB" id="FungiDB:CJJ09_000380"/>
<dbReference type="GO" id="GO:0005524">
    <property type="term" value="F:ATP binding"/>
    <property type="evidence" value="ECO:0007669"/>
    <property type="project" value="UniProtKB-UniRule"/>
</dbReference>